<organism evidence="4 5">
    <name type="scientific">Rhododendron griersonianum</name>
    <dbReference type="NCBI Taxonomy" id="479676"/>
    <lineage>
        <taxon>Eukaryota</taxon>
        <taxon>Viridiplantae</taxon>
        <taxon>Streptophyta</taxon>
        <taxon>Embryophyta</taxon>
        <taxon>Tracheophyta</taxon>
        <taxon>Spermatophyta</taxon>
        <taxon>Magnoliopsida</taxon>
        <taxon>eudicotyledons</taxon>
        <taxon>Gunneridae</taxon>
        <taxon>Pentapetalae</taxon>
        <taxon>asterids</taxon>
        <taxon>Ericales</taxon>
        <taxon>Ericaceae</taxon>
        <taxon>Ericoideae</taxon>
        <taxon>Rhodoreae</taxon>
        <taxon>Rhododendron</taxon>
    </lineage>
</organism>
<evidence type="ECO:0000256" key="2">
    <source>
        <dbReference type="SAM" id="Phobius"/>
    </source>
</evidence>
<feature type="region of interest" description="Disordered" evidence="1">
    <location>
        <begin position="742"/>
        <end position="772"/>
    </location>
</feature>
<comment type="caution">
    <text evidence="4">The sequence shown here is derived from an EMBL/GenBank/DDBJ whole genome shotgun (WGS) entry which is preliminary data.</text>
</comment>
<feature type="compositionally biased region" description="Polar residues" evidence="1">
    <location>
        <begin position="80"/>
        <end position="89"/>
    </location>
</feature>
<dbReference type="Pfam" id="PF07460">
    <property type="entry name" value="NUMOD3"/>
    <property type="match status" value="1"/>
</dbReference>
<dbReference type="PANTHER" id="PTHR34199">
    <property type="entry name" value="NUMOD3 MOTIF FAMILY PROTEIN, EXPRESSED"/>
    <property type="match status" value="1"/>
</dbReference>
<reference evidence="4" key="1">
    <citation type="submission" date="2020-08" db="EMBL/GenBank/DDBJ databases">
        <title>Plant Genome Project.</title>
        <authorList>
            <person name="Zhang R.-G."/>
        </authorList>
    </citation>
    <scope>NUCLEOTIDE SEQUENCE</scope>
    <source>
        <strain evidence="4">WSP0</strain>
        <tissue evidence="4">Leaf</tissue>
    </source>
</reference>
<evidence type="ECO:0000256" key="1">
    <source>
        <dbReference type="SAM" id="MobiDB-lite"/>
    </source>
</evidence>
<dbReference type="InterPro" id="IPR003611">
    <property type="entry name" value="NUMOD3"/>
</dbReference>
<feature type="domain" description="Nuclease associated modular" evidence="3">
    <location>
        <begin position="301"/>
        <end position="327"/>
    </location>
</feature>
<keyword evidence="2" id="KW-0812">Transmembrane</keyword>
<dbReference type="Proteomes" id="UP000823749">
    <property type="component" value="Chromosome 8"/>
</dbReference>
<feature type="region of interest" description="Disordered" evidence="1">
    <location>
        <begin position="1"/>
        <end position="21"/>
    </location>
</feature>
<sequence length="791" mass="88513">MKKSPLYPRCEGGDYGSDPQVDFSKFLEEARNNASEEHYTTIPQYRVEAHRNQSDEAKKNRKSWKRSLFSCWKAEKKSDFTLQPPTTDSYIPEPKRGHVSTSGPIYGSGGGNSCQPRHPTSAPLKSVSHLTNEVENEIPYMRLDKLDYPHGVLSYGPVYLVFCFLMITGVSLTQVNPCCVDIPTGQPSFQNNVFTLRAQTLLHNIFVLGSEKGLASGWKTFQVPKIGENCNLGSNKARRGALMIRAVATLEPKSSVQSDGGQDGSGNLHLGVHSGSASGIQNQSSSEDSEELSESEKLRRMRISKANKGITPWNKGRKHSPETRQLIKERTWIAMQSEKVMSCYCNITYRKYISELRSSVLKHERILELEACQETRIKIGAGVRLGWDRRRVKLRLQESCYFDWQNLIADASRRGFVGQEELQWDSYKMLSEQLEQEWVESIELRKHTTRLKGNRKAPKTLEQRRKISEAITAKWADPEYRHRVHGAIVKYHGSRVGVERKPKKQPSVDRQARPPGPPKKKAKETAIPIVKVTKSPKNSSTKPLRRNKPQYKDPLASSKLEMIKNIRAQRAAVETKKTEAIVQAKLLIAEAEMAAKALEAAAMTSPVALASLIETRKLIAEAIQSLQSIEKGQIHSNETDAENPSVASAELVNHMEKESIGKINGTQAMESRESDIKDFGFGKFNFQYLLNGNDEVLPTTGCDLLNGKEELYRTGSSDSGWSPSELNSVLKQSGITEQLSQLEPNGKNSLQKEVTSGGAELKPDKEVKPPSSITVTKKWVRGKLVEVEEVD</sequence>
<dbReference type="GO" id="GO:0003677">
    <property type="term" value="F:DNA binding"/>
    <property type="evidence" value="ECO:0007669"/>
    <property type="project" value="InterPro"/>
</dbReference>
<feature type="transmembrane region" description="Helical" evidence="2">
    <location>
        <begin position="152"/>
        <end position="172"/>
    </location>
</feature>
<feature type="compositionally biased region" description="Polar residues" evidence="1">
    <location>
        <begin position="742"/>
        <end position="754"/>
    </location>
</feature>
<feature type="region of interest" description="Disordered" evidence="1">
    <location>
        <begin position="253"/>
        <end position="297"/>
    </location>
</feature>
<evidence type="ECO:0000313" key="4">
    <source>
        <dbReference type="EMBL" id="KAG5538048.1"/>
    </source>
</evidence>
<feature type="region of interest" description="Disordered" evidence="1">
    <location>
        <begin position="491"/>
        <end position="555"/>
    </location>
</feature>
<keyword evidence="2" id="KW-0472">Membrane</keyword>
<gene>
    <name evidence="4" type="ORF">RHGRI_025214</name>
</gene>
<proteinExistence type="predicted"/>
<feature type="region of interest" description="Disordered" evidence="1">
    <location>
        <begin position="80"/>
        <end position="126"/>
    </location>
</feature>
<protein>
    <recommendedName>
        <fullName evidence="3">Nuclease associated modular domain-containing protein</fullName>
    </recommendedName>
</protein>
<dbReference type="EMBL" id="JACTNZ010000008">
    <property type="protein sequence ID" value="KAG5538048.1"/>
    <property type="molecule type" value="Genomic_DNA"/>
</dbReference>
<accession>A0AAV6JDR2</accession>
<name>A0AAV6JDR2_9ERIC</name>
<evidence type="ECO:0000313" key="5">
    <source>
        <dbReference type="Proteomes" id="UP000823749"/>
    </source>
</evidence>
<keyword evidence="5" id="KW-1185">Reference proteome</keyword>
<keyword evidence="2" id="KW-1133">Transmembrane helix</keyword>
<dbReference type="AlphaFoldDB" id="A0AAV6JDR2"/>
<evidence type="ECO:0000259" key="3">
    <source>
        <dbReference type="Pfam" id="PF07460"/>
    </source>
</evidence>
<dbReference type="PANTHER" id="PTHR34199:SF2">
    <property type="entry name" value="NUMOD3 MOTIF FAMILY PROTEIN, EXPRESSED"/>
    <property type="match status" value="1"/>
</dbReference>